<dbReference type="InterPro" id="IPR040256">
    <property type="entry name" value="At4g02000-like"/>
</dbReference>
<accession>A0AAW2CM97</accession>
<reference evidence="2 3" key="1">
    <citation type="submission" date="2024-01" db="EMBL/GenBank/DDBJ databases">
        <title>A telomere-to-telomere, gap-free genome of sweet tea (Lithocarpus litseifolius).</title>
        <authorList>
            <person name="Zhou J."/>
        </authorList>
    </citation>
    <scope>NUCLEOTIDE SEQUENCE [LARGE SCALE GENOMIC DNA]</scope>
    <source>
        <strain evidence="2">Zhou-2022a</strain>
        <tissue evidence="2">Leaf</tissue>
    </source>
</reference>
<dbReference type="InterPro" id="IPR025558">
    <property type="entry name" value="DUF4283"/>
</dbReference>
<name>A0AAW2CM97_9ROSI</name>
<dbReference type="EMBL" id="JAZDWU010000006">
    <property type="protein sequence ID" value="KAK9998522.1"/>
    <property type="molecule type" value="Genomic_DNA"/>
</dbReference>
<dbReference type="PANTHER" id="PTHR31286:SF178">
    <property type="entry name" value="DUF4283 DOMAIN-CONTAINING PROTEIN"/>
    <property type="match status" value="1"/>
</dbReference>
<dbReference type="Pfam" id="PF14111">
    <property type="entry name" value="DUF4283"/>
    <property type="match status" value="1"/>
</dbReference>
<feature type="domain" description="DUF4283" evidence="1">
    <location>
        <begin position="33"/>
        <end position="114"/>
    </location>
</feature>
<sequence>MAEEVLDRLGNMKLTVEEEEVIAISDKGRLEEMESCSLSLVGKFLTFKAFNKRAAWSTLRKAWGVHTGLQIIEFGSNLFQFKFQSEFEMYKVLRGGPWTFDNQLLMLKKWHNGMTASNVKLEHASLWV</sequence>
<keyword evidence="3" id="KW-1185">Reference proteome</keyword>
<evidence type="ECO:0000313" key="2">
    <source>
        <dbReference type="EMBL" id="KAK9998522.1"/>
    </source>
</evidence>
<protein>
    <recommendedName>
        <fullName evidence="1">DUF4283 domain-containing protein</fullName>
    </recommendedName>
</protein>
<dbReference type="PANTHER" id="PTHR31286">
    <property type="entry name" value="GLYCINE-RICH CELL WALL STRUCTURAL PROTEIN 1.8-LIKE"/>
    <property type="match status" value="1"/>
</dbReference>
<evidence type="ECO:0000313" key="3">
    <source>
        <dbReference type="Proteomes" id="UP001459277"/>
    </source>
</evidence>
<dbReference type="AlphaFoldDB" id="A0AAW2CM97"/>
<dbReference type="Proteomes" id="UP001459277">
    <property type="component" value="Unassembled WGS sequence"/>
</dbReference>
<comment type="caution">
    <text evidence="2">The sequence shown here is derived from an EMBL/GenBank/DDBJ whole genome shotgun (WGS) entry which is preliminary data.</text>
</comment>
<organism evidence="2 3">
    <name type="scientific">Lithocarpus litseifolius</name>
    <dbReference type="NCBI Taxonomy" id="425828"/>
    <lineage>
        <taxon>Eukaryota</taxon>
        <taxon>Viridiplantae</taxon>
        <taxon>Streptophyta</taxon>
        <taxon>Embryophyta</taxon>
        <taxon>Tracheophyta</taxon>
        <taxon>Spermatophyta</taxon>
        <taxon>Magnoliopsida</taxon>
        <taxon>eudicotyledons</taxon>
        <taxon>Gunneridae</taxon>
        <taxon>Pentapetalae</taxon>
        <taxon>rosids</taxon>
        <taxon>fabids</taxon>
        <taxon>Fagales</taxon>
        <taxon>Fagaceae</taxon>
        <taxon>Lithocarpus</taxon>
    </lineage>
</organism>
<evidence type="ECO:0000259" key="1">
    <source>
        <dbReference type="Pfam" id="PF14111"/>
    </source>
</evidence>
<gene>
    <name evidence="2" type="ORF">SO802_018125</name>
</gene>
<proteinExistence type="predicted"/>